<keyword evidence="3 6" id="KW-0812">Transmembrane</keyword>
<evidence type="ECO:0000313" key="8">
    <source>
        <dbReference type="Proteomes" id="UP000324707"/>
    </source>
</evidence>
<dbReference type="Proteomes" id="UP000324707">
    <property type="component" value="Unassembled WGS sequence"/>
</dbReference>
<evidence type="ECO:0000256" key="4">
    <source>
        <dbReference type="ARBA" id="ARBA00022989"/>
    </source>
</evidence>
<feature type="transmembrane region" description="Helical" evidence="6">
    <location>
        <begin position="84"/>
        <end position="110"/>
    </location>
</feature>
<keyword evidence="5 6" id="KW-0472">Membrane</keyword>
<comment type="caution">
    <text evidence="7">The sequence shown here is derived from an EMBL/GenBank/DDBJ whole genome shotgun (WGS) entry which is preliminary data.</text>
</comment>
<gene>
    <name evidence="7" type="ORF">EPJ69_10650</name>
</gene>
<evidence type="ECO:0000256" key="3">
    <source>
        <dbReference type="ARBA" id="ARBA00022692"/>
    </source>
</evidence>
<evidence type="ECO:0000256" key="2">
    <source>
        <dbReference type="ARBA" id="ARBA00022475"/>
    </source>
</evidence>
<dbReference type="InterPro" id="IPR005538">
    <property type="entry name" value="LrgA/CidA"/>
</dbReference>
<accession>A0A5C8DY18</accession>
<feature type="transmembrane region" description="Helical" evidence="6">
    <location>
        <begin position="28"/>
        <end position="47"/>
    </location>
</feature>
<evidence type="ECO:0000256" key="5">
    <source>
        <dbReference type="ARBA" id="ARBA00023136"/>
    </source>
</evidence>
<dbReference type="GO" id="GO:0005886">
    <property type="term" value="C:plasma membrane"/>
    <property type="evidence" value="ECO:0007669"/>
    <property type="project" value="UniProtKB-SubCell"/>
</dbReference>
<organism evidence="7 8">
    <name type="scientific">Brachyspira aalborgi</name>
    <dbReference type="NCBI Taxonomy" id="29522"/>
    <lineage>
        <taxon>Bacteria</taxon>
        <taxon>Pseudomonadati</taxon>
        <taxon>Spirochaetota</taxon>
        <taxon>Spirochaetia</taxon>
        <taxon>Brachyspirales</taxon>
        <taxon>Brachyspiraceae</taxon>
        <taxon>Brachyspira</taxon>
    </lineage>
</organism>
<comment type="subcellular location">
    <subcellularLocation>
        <location evidence="1">Cell membrane</location>
        <topology evidence="1">Multi-pass membrane protein</topology>
    </subcellularLocation>
</comment>
<dbReference type="RefSeq" id="WP_147737367.1">
    <property type="nucleotide sequence ID" value="NZ_SAXX01000023.1"/>
</dbReference>
<proteinExistence type="predicted"/>
<keyword evidence="4 6" id="KW-1133">Transmembrane helix</keyword>
<keyword evidence="2" id="KW-1003">Cell membrane</keyword>
<protein>
    <submittedName>
        <fullName evidence="7">CidA/LrgA family protein</fullName>
    </submittedName>
</protein>
<reference evidence="7 8" key="1">
    <citation type="journal article" date="1992" name="Lakartidningen">
        <title>[Penicillin V and not amoxicillin is the first choice preparation in acute otitis].</title>
        <authorList>
            <person name="Kamme C."/>
            <person name="Lundgren K."/>
            <person name="Prellner K."/>
        </authorList>
    </citation>
    <scope>NUCLEOTIDE SEQUENCE [LARGE SCALE GENOMIC DNA]</scope>
    <source>
        <strain evidence="7 8">PC5538III-lc</strain>
    </source>
</reference>
<dbReference type="Pfam" id="PF03788">
    <property type="entry name" value="LrgA"/>
    <property type="match status" value="1"/>
</dbReference>
<dbReference type="PANTHER" id="PTHR33931:SF2">
    <property type="entry name" value="HOLIN-LIKE PROTEIN CIDA"/>
    <property type="match status" value="1"/>
</dbReference>
<evidence type="ECO:0000256" key="6">
    <source>
        <dbReference type="SAM" id="Phobius"/>
    </source>
</evidence>
<dbReference type="AlphaFoldDB" id="A0A5C8DY18"/>
<name>A0A5C8DY18_9SPIR</name>
<sequence>MALIKQFTIIFSIYSISDIFGKSLKLPIPANVIGMFLLFILLLTGILKEHHIDKASDILINNMALLFVPATLAIMEEYKYIKEYVIPFLIICIFMVIVIMVSTGLTAQFLERLFNKLRKENKNDRII</sequence>
<evidence type="ECO:0000256" key="1">
    <source>
        <dbReference type="ARBA" id="ARBA00004651"/>
    </source>
</evidence>
<dbReference type="EMBL" id="SAXX01000023">
    <property type="protein sequence ID" value="TXJ30517.1"/>
    <property type="molecule type" value="Genomic_DNA"/>
</dbReference>
<dbReference type="PANTHER" id="PTHR33931">
    <property type="entry name" value="HOLIN-LIKE PROTEIN CIDA-RELATED"/>
    <property type="match status" value="1"/>
</dbReference>
<feature type="transmembrane region" description="Helical" evidence="6">
    <location>
        <begin position="59"/>
        <end position="78"/>
    </location>
</feature>
<evidence type="ECO:0000313" key="7">
    <source>
        <dbReference type="EMBL" id="TXJ30517.1"/>
    </source>
</evidence>